<evidence type="ECO:0000256" key="10">
    <source>
        <dbReference type="ARBA" id="ARBA00023239"/>
    </source>
</evidence>
<dbReference type="SUPFAM" id="SSF48150">
    <property type="entry name" value="DNA-glycosylase"/>
    <property type="match status" value="1"/>
</dbReference>
<dbReference type="CDD" id="cd00056">
    <property type="entry name" value="ENDO3c"/>
    <property type="match status" value="1"/>
</dbReference>
<dbReference type="InterPro" id="IPR023170">
    <property type="entry name" value="HhH_base_excis_C"/>
</dbReference>
<dbReference type="InterPro" id="IPR003265">
    <property type="entry name" value="HhH-GPD_domain"/>
</dbReference>
<comment type="function">
    <text evidence="12">DNA repair enzyme that has both DNA N-glycosylase activity and AP-lyase activity. The DNA N-glycosylase activity releases various damaged pyrimidines from DNA by cleaving the N-glycosidic bond, leaving an AP (apurinic/apyrimidinic) site. The AP-lyase activity cleaves the phosphodiester bond 3' to the AP site by a beta-elimination, leaving a 3'-terminal unsaturated sugar and a product with a terminal 5'-phosphate.</text>
</comment>
<comment type="cofactor">
    <cofactor evidence="12">
        <name>[4Fe-4S] cluster</name>
        <dbReference type="ChEBI" id="CHEBI:49883"/>
    </cofactor>
    <text evidence="12">Binds 1 [4Fe-4S] cluster.</text>
</comment>
<dbReference type="SMART" id="SM00478">
    <property type="entry name" value="ENDO3c"/>
    <property type="match status" value="1"/>
</dbReference>
<dbReference type="Pfam" id="PF00730">
    <property type="entry name" value="HhH-GPD"/>
    <property type="match status" value="1"/>
</dbReference>
<evidence type="ECO:0000256" key="2">
    <source>
        <dbReference type="ARBA" id="ARBA00022485"/>
    </source>
</evidence>
<dbReference type="GO" id="GO:0046872">
    <property type="term" value="F:metal ion binding"/>
    <property type="evidence" value="ECO:0007669"/>
    <property type="project" value="UniProtKB-KW"/>
</dbReference>
<dbReference type="GO" id="GO:0003677">
    <property type="term" value="F:DNA binding"/>
    <property type="evidence" value="ECO:0007669"/>
    <property type="project" value="UniProtKB-UniRule"/>
</dbReference>
<comment type="catalytic activity">
    <reaction evidence="12">
        <text>2'-deoxyribonucleotide-(2'-deoxyribose 5'-phosphate)-2'-deoxyribonucleotide-DNA = a 3'-end 2'-deoxyribonucleotide-(2,3-dehydro-2,3-deoxyribose 5'-phosphate)-DNA + a 5'-end 5'-phospho-2'-deoxyribonucleoside-DNA + H(+)</text>
        <dbReference type="Rhea" id="RHEA:66592"/>
        <dbReference type="Rhea" id="RHEA-COMP:13180"/>
        <dbReference type="Rhea" id="RHEA-COMP:16897"/>
        <dbReference type="Rhea" id="RHEA-COMP:17067"/>
        <dbReference type="ChEBI" id="CHEBI:15378"/>
        <dbReference type="ChEBI" id="CHEBI:136412"/>
        <dbReference type="ChEBI" id="CHEBI:157695"/>
        <dbReference type="ChEBI" id="CHEBI:167181"/>
        <dbReference type="EC" id="4.2.99.18"/>
    </reaction>
</comment>
<evidence type="ECO:0000256" key="4">
    <source>
        <dbReference type="ARBA" id="ARBA00022763"/>
    </source>
</evidence>
<keyword evidence="2 12" id="KW-0004">4Fe-4S</keyword>
<dbReference type="Proteomes" id="UP000238701">
    <property type="component" value="Unassembled WGS sequence"/>
</dbReference>
<evidence type="ECO:0000256" key="12">
    <source>
        <dbReference type="HAMAP-Rule" id="MF_00942"/>
    </source>
</evidence>
<feature type="binding site" evidence="12">
    <location>
        <position position="288"/>
    </location>
    <ligand>
        <name>[4Fe-4S] cluster</name>
        <dbReference type="ChEBI" id="CHEBI:49883"/>
    </ligand>
</feature>
<keyword evidence="15" id="KW-0540">Nuclease</keyword>
<keyword evidence="10 12" id="KW-0456">Lyase</keyword>
<evidence type="ECO:0000256" key="6">
    <source>
        <dbReference type="ARBA" id="ARBA00023004"/>
    </source>
</evidence>
<evidence type="ECO:0000256" key="13">
    <source>
        <dbReference type="SAM" id="MobiDB-lite"/>
    </source>
</evidence>
<keyword evidence="4 12" id="KW-0227">DNA damage</keyword>
<feature type="binding site" evidence="12">
    <location>
        <position position="278"/>
    </location>
    <ligand>
        <name>[4Fe-4S] cluster</name>
        <dbReference type="ChEBI" id="CHEBI:49883"/>
    </ligand>
</feature>
<reference evidence="16" key="1">
    <citation type="submission" date="2018-02" db="EMBL/GenBank/DDBJ databases">
        <authorList>
            <person name="Hausmann B."/>
        </authorList>
    </citation>
    <scope>NUCLEOTIDE SEQUENCE [LARGE SCALE GENOMIC DNA]</scope>
    <source>
        <strain evidence="16">Peat soil MAG SbA1</strain>
    </source>
</reference>
<organism evidence="15 16">
    <name type="scientific">Candidatus Sulfotelmatobacter kueseliae</name>
    <dbReference type="NCBI Taxonomy" id="2042962"/>
    <lineage>
        <taxon>Bacteria</taxon>
        <taxon>Pseudomonadati</taxon>
        <taxon>Acidobacteriota</taxon>
        <taxon>Terriglobia</taxon>
        <taxon>Terriglobales</taxon>
        <taxon>Candidatus Korobacteraceae</taxon>
        <taxon>Candidatus Sulfotelmatobacter</taxon>
    </lineage>
</organism>
<dbReference type="PROSITE" id="PS00764">
    <property type="entry name" value="ENDONUCLEASE_III_1"/>
    <property type="match status" value="1"/>
</dbReference>
<evidence type="ECO:0000259" key="14">
    <source>
        <dbReference type="SMART" id="SM00478"/>
    </source>
</evidence>
<evidence type="ECO:0000256" key="9">
    <source>
        <dbReference type="ARBA" id="ARBA00023204"/>
    </source>
</evidence>
<evidence type="ECO:0000256" key="5">
    <source>
        <dbReference type="ARBA" id="ARBA00022801"/>
    </source>
</evidence>
<dbReference type="AlphaFoldDB" id="A0A2U3L8M9"/>
<feature type="domain" description="HhH-GPD" evidence="14">
    <location>
        <begin position="128"/>
        <end position="276"/>
    </location>
</feature>
<proteinExistence type="inferred from homology"/>
<name>A0A2U3L8M9_9BACT</name>
<evidence type="ECO:0000313" key="16">
    <source>
        <dbReference type="Proteomes" id="UP000238701"/>
    </source>
</evidence>
<dbReference type="PANTHER" id="PTHR10359">
    <property type="entry name" value="A/G-SPECIFIC ADENINE GLYCOSYLASE/ENDONUCLEASE III"/>
    <property type="match status" value="1"/>
</dbReference>
<evidence type="ECO:0000256" key="1">
    <source>
        <dbReference type="ARBA" id="ARBA00008343"/>
    </source>
</evidence>
<keyword evidence="6 12" id="KW-0408">Iron</keyword>
<evidence type="ECO:0000256" key="7">
    <source>
        <dbReference type="ARBA" id="ARBA00023014"/>
    </source>
</evidence>
<dbReference type="FunFam" id="1.10.340.30:FF:000001">
    <property type="entry name" value="Endonuclease III"/>
    <property type="match status" value="1"/>
</dbReference>
<keyword evidence="9 12" id="KW-0234">DNA repair</keyword>
<keyword evidence="5 12" id="KW-0378">Hydrolase</keyword>
<feature type="binding site" evidence="12">
    <location>
        <position position="285"/>
    </location>
    <ligand>
        <name>[4Fe-4S] cluster</name>
        <dbReference type="ChEBI" id="CHEBI:49883"/>
    </ligand>
</feature>
<keyword evidence="11 12" id="KW-0326">Glycosidase</keyword>
<evidence type="ECO:0000313" key="15">
    <source>
        <dbReference type="EMBL" id="SPF48274.1"/>
    </source>
</evidence>
<dbReference type="GO" id="GO:0019104">
    <property type="term" value="F:DNA N-glycosylase activity"/>
    <property type="evidence" value="ECO:0007669"/>
    <property type="project" value="UniProtKB-UniRule"/>
</dbReference>
<feature type="binding site" evidence="12">
    <location>
        <position position="294"/>
    </location>
    <ligand>
        <name>[4Fe-4S] cluster</name>
        <dbReference type="ChEBI" id="CHEBI:49883"/>
    </ligand>
</feature>
<dbReference type="FunFam" id="1.10.1670.10:FF:000001">
    <property type="entry name" value="Endonuclease III"/>
    <property type="match status" value="1"/>
</dbReference>
<accession>A0A2U3L8M9</accession>
<dbReference type="InterPro" id="IPR005759">
    <property type="entry name" value="Nth"/>
</dbReference>
<dbReference type="EC" id="4.2.99.18" evidence="12"/>
<dbReference type="GO" id="GO:0051539">
    <property type="term" value="F:4 iron, 4 sulfur cluster binding"/>
    <property type="evidence" value="ECO:0007669"/>
    <property type="project" value="UniProtKB-UniRule"/>
</dbReference>
<evidence type="ECO:0000256" key="3">
    <source>
        <dbReference type="ARBA" id="ARBA00022723"/>
    </source>
</evidence>
<dbReference type="GO" id="GO:0140078">
    <property type="term" value="F:class I DNA-(apurinic or apyrimidinic site) endonuclease activity"/>
    <property type="evidence" value="ECO:0007669"/>
    <property type="project" value="UniProtKB-EC"/>
</dbReference>
<dbReference type="PANTHER" id="PTHR10359:SF18">
    <property type="entry name" value="ENDONUCLEASE III"/>
    <property type="match status" value="1"/>
</dbReference>
<dbReference type="InterPro" id="IPR011257">
    <property type="entry name" value="DNA_glycosylase"/>
</dbReference>
<evidence type="ECO:0000256" key="11">
    <source>
        <dbReference type="ARBA" id="ARBA00023295"/>
    </source>
</evidence>
<sequence>MPRGIMPRRPARTGRQDRVARALPSAGSGQALSAKADQKQFAGAKNAHVGTGALARPGRGKASAAAPEGRKKPTPKPAPAATGKVKGYDPLAPERVAEILKRLDQLYPDVTCALTHASAWELLVATILSAQSTDVNVNRVTPELFRKYPTVQAFAALTPEQLEPDVRSTGFFRNKSKSVVGAARKIVSDFGGQVPDEMDKLLTLPGVARKTANVVLGSWFKKAEGVVVDTHVHRISRRLELTTQDDPQKIEQDLMKIIPREKWILFSHQIIWHGRRLCIARRPKCADCPLENLCHAEDKTWSTVEMHKGAKG</sequence>
<dbReference type="GO" id="GO:0006285">
    <property type="term" value="P:base-excision repair, AP site formation"/>
    <property type="evidence" value="ECO:0007669"/>
    <property type="project" value="TreeGrafter"/>
</dbReference>
<dbReference type="HAMAP" id="MF_00942">
    <property type="entry name" value="Nth"/>
    <property type="match status" value="1"/>
</dbReference>
<dbReference type="EMBL" id="OMOD01000180">
    <property type="protein sequence ID" value="SPF48274.1"/>
    <property type="molecule type" value="Genomic_DNA"/>
</dbReference>
<evidence type="ECO:0000256" key="8">
    <source>
        <dbReference type="ARBA" id="ARBA00023125"/>
    </source>
</evidence>
<dbReference type="Gene3D" id="1.10.1670.10">
    <property type="entry name" value="Helix-hairpin-Helix base-excision DNA repair enzymes (C-terminal)"/>
    <property type="match status" value="1"/>
</dbReference>
<keyword evidence="8 12" id="KW-0238">DNA-binding</keyword>
<feature type="region of interest" description="Disordered" evidence="13">
    <location>
        <begin position="1"/>
        <end position="87"/>
    </location>
</feature>
<keyword evidence="3 12" id="KW-0479">Metal-binding</keyword>
<keyword evidence="15" id="KW-0255">Endonuclease</keyword>
<dbReference type="Gene3D" id="1.10.340.30">
    <property type="entry name" value="Hypothetical protein, domain 2"/>
    <property type="match status" value="1"/>
</dbReference>
<keyword evidence="7 12" id="KW-0411">Iron-sulfur</keyword>
<dbReference type="InterPro" id="IPR004035">
    <property type="entry name" value="Endouclease-III_FeS-bd_BS"/>
</dbReference>
<gene>
    <name evidence="12 15" type="primary">nth</name>
    <name evidence="15" type="ORF">SBA1_820076</name>
</gene>
<protein>
    <recommendedName>
        <fullName evidence="12">Endonuclease III</fullName>
        <ecNumber evidence="12">4.2.99.18</ecNumber>
    </recommendedName>
    <alternativeName>
        <fullName evidence="12">DNA-(apurinic or apyrimidinic site) lyase</fullName>
    </alternativeName>
</protein>
<comment type="similarity">
    <text evidence="1 12">Belongs to the Nth/MutY family.</text>
</comment>
<dbReference type="NCBIfam" id="TIGR01083">
    <property type="entry name" value="nth"/>
    <property type="match status" value="1"/>
</dbReference>